<dbReference type="AlphaFoldDB" id="G8BP17"/>
<dbReference type="EMBL" id="HE612856">
    <property type="protein sequence ID" value="CCE61645.1"/>
    <property type="molecule type" value="Genomic_DNA"/>
</dbReference>
<feature type="transmembrane region" description="Helical" evidence="6">
    <location>
        <begin position="43"/>
        <end position="68"/>
    </location>
</feature>
<dbReference type="RefSeq" id="XP_003684079.1">
    <property type="nucleotide sequence ID" value="XM_003684031.1"/>
</dbReference>
<dbReference type="PANTHER" id="PTHR22779:SF6">
    <property type="entry name" value="SD17342P"/>
    <property type="match status" value="1"/>
</dbReference>
<gene>
    <name evidence="7" type="primary">TPHA0A05710</name>
    <name evidence="7" type="ordered locus">TPHA_0A05710</name>
</gene>
<dbReference type="HOGENOM" id="CLU_071343_1_0_1"/>
<dbReference type="InterPro" id="IPR019334">
    <property type="entry name" value="TMEM170A/B/YPR153W-like"/>
</dbReference>
<reference evidence="7 8" key="1">
    <citation type="journal article" date="2011" name="Proc. Natl. Acad. Sci. U.S.A.">
        <title>Evolutionary erosion of yeast sex chromosomes by mating-type switching accidents.</title>
        <authorList>
            <person name="Gordon J.L."/>
            <person name="Armisen D."/>
            <person name="Proux-Wera E."/>
            <person name="Oheigeartaigh S.S."/>
            <person name="Byrne K.P."/>
            <person name="Wolfe K.H."/>
        </authorList>
    </citation>
    <scope>NUCLEOTIDE SEQUENCE [LARGE SCALE GENOMIC DNA]</scope>
    <source>
        <strain evidence="8">ATCC 24235 / CBS 4417 / NBRC 1672 / NRRL Y-8282 / UCD 70-5</strain>
    </source>
</reference>
<organism evidence="7 8">
    <name type="scientific">Tetrapisispora phaffii (strain ATCC 24235 / CBS 4417 / NBRC 1672 / NRRL Y-8282 / UCD 70-5)</name>
    <name type="common">Yeast</name>
    <name type="synonym">Fabospora phaffii</name>
    <dbReference type="NCBI Taxonomy" id="1071381"/>
    <lineage>
        <taxon>Eukaryota</taxon>
        <taxon>Fungi</taxon>
        <taxon>Dikarya</taxon>
        <taxon>Ascomycota</taxon>
        <taxon>Saccharomycotina</taxon>
        <taxon>Saccharomycetes</taxon>
        <taxon>Saccharomycetales</taxon>
        <taxon>Saccharomycetaceae</taxon>
        <taxon>Tetrapisispora</taxon>
    </lineage>
</organism>
<evidence type="ECO:0000313" key="8">
    <source>
        <dbReference type="Proteomes" id="UP000005666"/>
    </source>
</evidence>
<dbReference type="OMA" id="FPMQGGL"/>
<evidence type="ECO:0000256" key="2">
    <source>
        <dbReference type="ARBA" id="ARBA00006325"/>
    </source>
</evidence>
<evidence type="ECO:0000256" key="4">
    <source>
        <dbReference type="ARBA" id="ARBA00022989"/>
    </source>
</evidence>
<comment type="similarity">
    <text evidence="2">Belongs to the TMEM170 family.</text>
</comment>
<protein>
    <recommendedName>
        <fullName evidence="9">Integral membrane protein</fullName>
    </recommendedName>
</protein>
<proteinExistence type="inferred from homology"/>
<dbReference type="KEGG" id="tpf:TPHA_0A05710"/>
<evidence type="ECO:0000313" key="7">
    <source>
        <dbReference type="EMBL" id="CCE61645.1"/>
    </source>
</evidence>
<dbReference type="GO" id="GO:0071464">
    <property type="term" value="P:cellular response to hydrostatic pressure"/>
    <property type="evidence" value="ECO:0007669"/>
    <property type="project" value="EnsemblFungi"/>
</dbReference>
<accession>G8BP17</accession>
<evidence type="ECO:0000256" key="5">
    <source>
        <dbReference type="ARBA" id="ARBA00023136"/>
    </source>
</evidence>
<keyword evidence="8" id="KW-1185">Reference proteome</keyword>
<comment type="subcellular location">
    <subcellularLocation>
        <location evidence="1">Membrane</location>
        <topology evidence="1">Multi-pass membrane protein</topology>
    </subcellularLocation>
</comment>
<dbReference type="GeneID" id="11532441"/>
<keyword evidence="4 6" id="KW-1133">Transmembrane helix</keyword>
<dbReference type="Proteomes" id="UP000005666">
    <property type="component" value="Chromosome 1"/>
</dbReference>
<feature type="transmembrane region" description="Helical" evidence="6">
    <location>
        <begin position="80"/>
        <end position="103"/>
    </location>
</feature>
<dbReference type="Pfam" id="PF10190">
    <property type="entry name" value="Tmemb_170"/>
    <property type="match status" value="1"/>
</dbReference>
<evidence type="ECO:0000256" key="3">
    <source>
        <dbReference type="ARBA" id="ARBA00022692"/>
    </source>
</evidence>
<dbReference type="OrthoDB" id="2131401at2759"/>
<dbReference type="eggNOG" id="ENOG502S0YM">
    <property type="taxonomic scope" value="Eukaryota"/>
</dbReference>
<keyword evidence="5 6" id="KW-0472">Membrane</keyword>
<dbReference type="PANTHER" id="PTHR22779">
    <property type="entry name" value="SD17342P"/>
    <property type="match status" value="1"/>
</dbReference>
<dbReference type="GO" id="GO:0005789">
    <property type="term" value="C:endoplasmic reticulum membrane"/>
    <property type="evidence" value="ECO:0007669"/>
    <property type="project" value="EnsemblFungi"/>
</dbReference>
<dbReference type="STRING" id="1071381.G8BP17"/>
<keyword evidence="3 6" id="KW-0812">Transmembrane</keyword>
<evidence type="ECO:0000256" key="1">
    <source>
        <dbReference type="ARBA" id="ARBA00004141"/>
    </source>
</evidence>
<evidence type="ECO:0008006" key="9">
    <source>
        <dbReference type="Google" id="ProtNLM"/>
    </source>
</evidence>
<feature type="transmembrane region" description="Helical" evidence="6">
    <location>
        <begin position="115"/>
        <end position="137"/>
    </location>
</feature>
<evidence type="ECO:0000256" key="6">
    <source>
        <dbReference type="SAM" id="Phobius"/>
    </source>
</evidence>
<name>G8BP17_TETPH</name>
<sequence length="141" mass="15597">MVGNFLTSNDMPVGYVTPSFPSLYWPINNSKYNTAYLYDSYTIWLFTVYWSLILNGFFYGVAGALACFTHRKKGGGFWILAIYLVLGGVQGIVLGTIIGYIISATYLSALFSMSTWIPLCCAVAQVLFEVTTSYSLVGNLM</sequence>